<dbReference type="InterPro" id="IPR010699">
    <property type="entry name" value="DUF1275"/>
</dbReference>
<keyword evidence="1" id="KW-0812">Transmembrane</keyword>
<evidence type="ECO:0000313" key="2">
    <source>
        <dbReference type="EMBL" id="EEG09841.1"/>
    </source>
</evidence>
<protein>
    <recommendedName>
        <fullName evidence="4">Permease transmembrane protein</fullName>
    </recommendedName>
</protein>
<name>B9YZV8_9NEIS</name>
<evidence type="ECO:0000256" key="1">
    <source>
        <dbReference type="SAM" id="Phobius"/>
    </source>
</evidence>
<proteinExistence type="predicted"/>
<dbReference type="Pfam" id="PF06912">
    <property type="entry name" value="DUF1275"/>
    <property type="match status" value="1"/>
</dbReference>
<dbReference type="RefSeq" id="WP_008952877.1">
    <property type="nucleotide sequence ID" value="NZ_ACIS01000002.1"/>
</dbReference>
<gene>
    <name evidence="2" type="ORF">FuraDRAFT_0857</name>
</gene>
<comment type="caution">
    <text evidence="2">The sequence shown here is derived from an EMBL/GenBank/DDBJ whole genome shotgun (WGS) entry which is preliminary data.</text>
</comment>
<dbReference type="PANTHER" id="PTHR37314:SF5">
    <property type="entry name" value="SLR0142 PROTEIN"/>
    <property type="match status" value="1"/>
</dbReference>
<reference evidence="2 3" key="1">
    <citation type="submission" date="2009-02" db="EMBL/GenBank/DDBJ databases">
        <title>Sequencing of the draft genome and assembly of Lutiella nitroferrum 2002.</title>
        <authorList>
            <consortium name="US DOE Joint Genome Institute (JGI-PGF)"/>
            <person name="Lucas S."/>
            <person name="Copeland A."/>
            <person name="Lapidus A."/>
            <person name="Glavina del Rio T."/>
            <person name="Tice H."/>
            <person name="Bruce D."/>
            <person name="Goodwin L."/>
            <person name="Pitluck S."/>
            <person name="Larimer F."/>
            <person name="Land M.L."/>
            <person name="Hauser L."/>
            <person name="Coates J.D."/>
        </authorList>
    </citation>
    <scope>NUCLEOTIDE SEQUENCE [LARGE SCALE GENOMIC DNA]</scope>
    <source>
        <strain evidence="2 3">2002</strain>
    </source>
</reference>
<sequence length="234" mass="24462">MAISTASNGAAPRISWTSVALGFTAGYVDTLGFVALFGLFTAHVTGNFVLIGSELARPSHGVLIKFLAFPAFVAGIALTRAIVRQQEPRGTSPLPWLYGMQLMLLAGFMLAGLYALPLSDSRSTAALVAGMFGAAGMGVQNAASRLALSKLTPTTVMTGNVTQLVIDLLDLTCPTPDPAVRERIVRFLWPILAFAVGAIGGAFGYVNLSFWALLLPIGILAALLLDARGNDPKG</sequence>
<keyword evidence="1" id="KW-0472">Membrane</keyword>
<dbReference type="eggNOG" id="COG3619">
    <property type="taxonomic scope" value="Bacteria"/>
</dbReference>
<feature type="transmembrane region" description="Helical" evidence="1">
    <location>
        <begin position="187"/>
        <end position="204"/>
    </location>
</feature>
<keyword evidence="3" id="KW-1185">Reference proteome</keyword>
<organism evidence="2 3">
    <name type="scientific">Pseudogulbenkiania ferrooxidans 2002</name>
    <dbReference type="NCBI Taxonomy" id="279714"/>
    <lineage>
        <taxon>Bacteria</taxon>
        <taxon>Pseudomonadati</taxon>
        <taxon>Pseudomonadota</taxon>
        <taxon>Betaproteobacteria</taxon>
        <taxon>Neisseriales</taxon>
        <taxon>Chromobacteriaceae</taxon>
        <taxon>Pseudogulbenkiania</taxon>
    </lineage>
</organism>
<feature type="transmembrane region" description="Helical" evidence="1">
    <location>
        <begin position="62"/>
        <end position="83"/>
    </location>
</feature>
<feature type="transmembrane region" description="Helical" evidence="1">
    <location>
        <begin position="210"/>
        <end position="227"/>
    </location>
</feature>
<dbReference type="EMBL" id="ACIS01000002">
    <property type="protein sequence ID" value="EEG09841.1"/>
    <property type="molecule type" value="Genomic_DNA"/>
</dbReference>
<evidence type="ECO:0008006" key="4">
    <source>
        <dbReference type="Google" id="ProtNLM"/>
    </source>
</evidence>
<keyword evidence="1" id="KW-1133">Transmembrane helix</keyword>
<feature type="transmembrane region" description="Helical" evidence="1">
    <location>
        <begin position="95"/>
        <end position="116"/>
    </location>
</feature>
<dbReference type="PANTHER" id="PTHR37314">
    <property type="entry name" value="SLR0142 PROTEIN"/>
    <property type="match status" value="1"/>
</dbReference>
<accession>B9YZV8</accession>
<dbReference type="Proteomes" id="UP000003165">
    <property type="component" value="Unassembled WGS sequence"/>
</dbReference>
<dbReference type="AlphaFoldDB" id="B9YZV8"/>
<evidence type="ECO:0000313" key="3">
    <source>
        <dbReference type="Proteomes" id="UP000003165"/>
    </source>
</evidence>